<protein>
    <submittedName>
        <fullName evidence="7">Thiamine pyrophosphokinase</fullName>
    </submittedName>
</protein>
<feature type="domain" description="Thiamin pyrophosphokinase thiamin-binding" evidence="6">
    <location>
        <begin position="244"/>
        <end position="316"/>
    </location>
</feature>
<evidence type="ECO:0000259" key="6">
    <source>
        <dbReference type="SMART" id="SM00983"/>
    </source>
</evidence>
<dbReference type="GO" id="GO:0005524">
    <property type="term" value="F:ATP binding"/>
    <property type="evidence" value="ECO:0007669"/>
    <property type="project" value="UniProtKB-KW"/>
</dbReference>
<keyword evidence="3" id="KW-0418">Kinase</keyword>
<dbReference type="AlphaFoldDB" id="A0AA39XX20"/>
<dbReference type="GO" id="GO:0009229">
    <property type="term" value="P:thiamine diphosphate biosynthetic process"/>
    <property type="evidence" value="ECO:0007669"/>
    <property type="project" value="InterPro"/>
</dbReference>
<organism evidence="7 8">
    <name type="scientific">Cercophora newfieldiana</name>
    <dbReference type="NCBI Taxonomy" id="92897"/>
    <lineage>
        <taxon>Eukaryota</taxon>
        <taxon>Fungi</taxon>
        <taxon>Dikarya</taxon>
        <taxon>Ascomycota</taxon>
        <taxon>Pezizomycotina</taxon>
        <taxon>Sordariomycetes</taxon>
        <taxon>Sordariomycetidae</taxon>
        <taxon>Sordariales</taxon>
        <taxon>Lasiosphaeriaceae</taxon>
        <taxon>Cercophora</taxon>
    </lineage>
</organism>
<dbReference type="GO" id="GO:0004788">
    <property type="term" value="F:thiamine diphosphokinase activity"/>
    <property type="evidence" value="ECO:0007669"/>
    <property type="project" value="InterPro"/>
</dbReference>
<dbReference type="SUPFAM" id="SSF63999">
    <property type="entry name" value="Thiamin pyrophosphokinase, catalytic domain"/>
    <property type="match status" value="1"/>
</dbReference>
<accession>A0AA39XX20</accession>
<sequence>MTVRHSARQRGGTGEQAASDCRWMDAIMGSGTDTDRSQDATDPSAAGSGVAAVGPIQWHPIALIRGSRPPTPEVDEGDDDVRKPGFALIVLNQPITHYLGIIRRVWKNAFTRIAADGGANCLYDAAAAHGDDCFDNLDAIIGDLDSVTDKTRAYFEPTTSSKPGTEVIFDPDQYSTDFGKAVNYVRDQHGTPVDIVAIGGLGGRVDQGLSQLHHLYLFQTHPRYDEGRMYLFSGESLTFLLKTGYHQILVREDGQEDVFAKYVGILPMKEPSRITTNGLEWDVTDWETEFGGMVSTSNHVLPETKVVEVYTTKDVLFTIALRQV</sequence>
<keyword evidence="4" id="KW-0067">ATP-binding</keyword>
<dbReference type="SMART" id="SM00983">
    <property type="entry name" value="TPK_B1_binding"/>
    <property type="match status" value="1"/>
</dbReference>
<keyword evidence="1" id="KW-0808">Transferase</keyword>
<dbReference type="GO" id="GO:0030975">
    <property type="term" value="F:thiamine binding"/>
    <property type="evidence" value="ECO:0007669"/>
    <property type="project" value="InterPro"/>
</dbReference>
<dbReference type="Pfam" id="PF04263">
    <property type="entry name" value="TPK_catalytic"/>
    <property type="match status" value="1"/>
</dbReference>
<feature type="region of interest" description="Disordered" evidence="5">
    <location>
        <begin position="1"/>
        <end position="49"/>
    </location>
</feature>
<keyword evidence="2" id="KW-0547">Nucleotide-binding</keyword>
<gene>
    <name evidence="7" type="ORF">B0T16DRAFT_420643</name>
</gene>
<evidence type="ECO:0000256" key="5">
    <source>
        <dbReference type="SAM" id="MobiDB-lite"/>
    </source>
</evidence>
<proteinExistence type="predicted"/>
<dbReference type="EMBL" id="JAULSV010000006">
    <property type="protein sequence ID" value="KAK0641852.1"/>
    <property type="molecule type" value="Genomic_DNA"/>
</dbReference>
<dbReference type="GO" id="GO:0016301">
    <property type="term" value="F:kinase activity"/>
    <property type="evidence" value="ECO:0007669"/>
    <property type="project" value="UniProtKB-KW"/>
</dbReference>
<dbReference type="CDD" id="cd07995">
    <property type="entry name" value="TPK"/>
    <property type="match status" value="1"/>
</dbReference>
<comment type="caution">
    <text evidence="7">The sequence shown here is derived from an EMBL/GenBank/DDBJ whole genome shotgun (WGS) entry which is preliminary data.</text>
</comment>
<dbReference type="InterPro" id="IPR036759">
    <property type="entry name" value="TPK_catalytic_sf"/>
</dbReference>
<evidence type="ECO:0000313" key="7">
    <source>
        <dbReference type="EMBL" id="KAK0641852.1"/>
    </source>
</evidence>
<dbReference type="SUPFAM" id="SSF63862">
    <property type="entry name" value="Thiamin pyrophosphokinase, substrate-binding domain"/>
    <property type="match status" value="1"/>
</dbReference>
<evidence type="ECO:0000256" key="4">
    <source>
        <dbReference type="ARBA" id="ARBA00022840"/>
    </source>
</evidence>
<dbReference type="PANTHER" id="PTHR13622">
    <property type="entry name" value="THIAMIN PYROPHOSPHOKINASE"/>
    <property type="match status" value="1"/>
</dbReference>
<dbReference type="Proteomes" id="UP001174936">
    <property type="component" value="Unassembled WGS sequence"/>
</dbReference>
<dbReference type="GO" id="GO:0006772">
    <property type="term" value="P:thiamine metabolic process"/>
    <property type="evidence" value="ECO:0007669"/>
    <property type="project" value="InterPro"/>
</dbReference>
<dbReference type="NCBIfam" id="TIGR01378">
    <property type="entry name" value="thi_PPkinase"/>
    <property type="match status" value="1"/>
</dbReference>
<dbReference type="InterPro" id="IPR006282">
    <property type="entry name" value="Thi_PPkinase"/>
</dbReference>
<evidence type="ECO:0000256" key="3">
    <source>
        <dbReference type="ARBA" id="ARBA00022777"/>
    </source>
</evidence>
<keyword evidence="8" id="KW-1185">Reference proteome</keyword>
<reference evidence="7" key="1">
    <citation type="submission" date="2023-06" db="EMBL/GenBank/DDBJ databases">
        <title>Genome-scale phylogeny and comparative genomics of the fungal order Sordariales.</title>
        <authorList>
            <consortium name="Lawrence Berkeley National Laboratory"/>
            <person name="Hensen N."/>
            <person name="Bonometti L."/>
            <person name="Westerberg I."/>
            <person name="Brannstrom I.O."/>
            <person name="Guillou S."/>
            <person name="Cros-Aarteil S."/>
            <person name="Calhoun S."/>
            <person name="Haridas S."/>
            <person name="Kuo A."/>
            <person name="Mondo S."/>
            <person name="Pangilinan J."/>
            <person name="Riley R."/>
            <person name="Labutti K."/>
            <person name="Andreopoulos B."/>
            <person name="Lipzen A."/>
            <person name="Chen C."/>
            <person name="Yanf M."/>
            <person name="Daum C."/>
            <person name="Ng V."/>
            <person name="Clum A."/>
            <person name="Steindorff A."/>
            <person name="Ohm R."/>
            <person name="Martin F."/>
            <person name="Silar P."/>
            <person name="Natvig D."/>
            <person name="Lalanne C."/>
            <person name="Gautier V."/>
            <person name="Ament-Velasquez S.L."/>
            <person name="Kruys A."/>
            <person name="Hutchinson M.I."/>
            <person name="Powell A.J."/>
            <person name="Barry K."/>
            <person name="Miller A.N."/>
            <person name="Grigoriev I.V."/>
            <person name="Debuchy R."/>
            <person name="Gladieux P."/>
            <person name="Thoren M.H."/>
            <person name="Johannesson H."/>
        </authorList>
    </citation>
    <scope>NUCLEOTIDE SEQUENCE</scope>
    <source>
        <strain evidence="7">SMH2532-1</strain>
    </source>
</reference>
<dbReference type="PANTHER" id="PTHR13622:SF8">
    <property type="entry name" value="THIAMIN PYROPHOSPHOKINASE 1"/>
    <property type="match status" value="1"/>
</dbReference>
<dbReference type="Gene3D" id="3.40.50.10240">
    <property type="entry name" value="Thiamin pyrophosphokinase, catalytic domain"/>
    <property type="match status" value="1"/>
</dbReference>
<dbReference type="InterPro" id="IPR007371">
    <property type="entry name" value="TPK_catalytic"/>
</dbReference>
<dbReference type="InterPro" id="IPR007373">
    <property type="entry name" value="Thiamin_PyroPKinase_B1-bd"/>
</dbReference>
<evidence type="ECO:0000256" key="1">
    <source>
        <dbReference type="ARBA" id="ARBA00022679"/>
    </source>
</evidence>
<evidence type="ECO:0000256" key="2">
    <source>
        <dbReference type="ARBA" id="ARBA00022741"/>
    </source>
</evidence>
<evidence type="ECO:0000313" key="8">
    <source>
        <dbReference type="Proteomes" id="UP001174936"/>
    </source>
</evidence>
<dbReference type="InterPro" id="IPR036371">
    <property type="entry name" value="TPK_B1-bd_sf"/>
</dbReference>
<dbReference type="Pfam" id="PF04265">
    <property type="entry name" value="TPK_B1_binding"/>
    <property type="match status" value="1"/>
</dbReference>
<name>A0AA39XX20_9PEZI</name>